<evidence type="ECO:0000256" key="2">
    <source>
        <dbReference type="ARBA" id="ARBA00012122"/>
    </source>
</evidence>
<dbReference type="EC" id="2.7.1.59" evidence="2"/>
<dbReference type="Proteomes" id="UP001174909">
    <property type="component" value="Unassembled WGS sequence"/>
</dbReference>
<dbReference type="Gene3D" id="3.30.420.40">
    <property type="match status" value="1"/>
</dbReference>
<gene>
    <name evidence="6" type="ORF">GBAR_LOCUS19799</name>
</gene>
<dbReference type="GO" id="GO:0045127">
    <property type="term" value="F:N-acetylglucosamine kinase activity"/>
    <property type="evidence" value="ECO:0007669"/>
    <property type="project" value="UniProtKB-EC"/>
</dbReference>
<organism evidence="6 7">
    <name type="scientific">Geodia barretti</name>
    <name type="common">Barrett's horny sponge</name>
    <dbReference type="NCBI Taxonomy" id="519541"/>
    <lineage>
        <taxon>Eukaryota</taxon>
        <taxon>Metazoa</taxon>
        <taxon>Porifera</taxon>
        <taxon>Demospongiae</taxon>
        <taxon>Heteroscleromorpha</taxon>
        <taxon>Tetractinellida</taxon>
        <taxon>Astrophorina</taxon>
        <taxon>Geodiidae</taxon>
        <taxon>Geodia</taxon>
    </lineage>
</organism>
<protein>
    <recommendedName>
        <fullName evidence="3">N-acetyl-D-glucosamine kinase</fullName>
        <ecNumber evidence="2">2.7.1.59</ecNumber>
    </recommendedName>
    <alternativeName>
        <fullName evidence="4">GlcNAc kinase</fullName>
    </alternativeName>
</protein>
<evidence type="ECO:0000259" key="5">
    <source>
        <dbReference type="Pfam" id="PF01869"/>
    </source>
</evidence>
<feature type="domain" description="ATPase BadF/BadG/BcrA/BcrD type" evidence="5">
    <location>
        <begin position="42"/>
        <end position="207"/>
    </location>
</feature>
<accession>A0AA35SV13</accession>
<proteinExistence type="inferred from homology"/>
<dbReference type="Pfam" id="PF01869">
    <property type="entry name" value="BcrAD_BadFG"/>
    <property type="match status" value="1"/>
</dbReference>
<evidence type="ECO:0000256" key="1">
    <source>
        <dbReference type="ARBA" id="ARBA00006198"/>
    </source>
</evidence>
<keyword evidence="6" id="KW-0418">Kinase</keyword>
<dbReference type="EMBL" id="CASHTH010002784">
    <property type="protein sequence ID" value="CAI8035256.1"/>
    <property type="molecule type" value="Genomic_DNA"/>
</dbReference>
<evidence type="ECO:0000313" key="7">
    <source>
        <dbReference type="Proteomes" id="UP001174909"/>
    </source>
</evidence>
<evidence type="ECO:0000313" key="6">
    <source>
        <dbReference type="EMBL" id="CAI8035256.1"/>
    </source>
</evidence>
<dbReference type="PANTHER" id="PTHR43190:SF3">
    <property type="entry name" value="N-ACETYL-D-GLUCOSAMINE KINASE"/>
    <property type="match status" value="1"/>
</dbReference>
<evidence type="ECO:0000256" key="4">
    <source>
        <dbReference type="ARBA" id="ARBA00031123"/>
    </source>
</evidence>
<keyword evidence="6" id="KW-0808">Transferase</keyword>
<dbReference type="AlphaFoldDB" id="A0AA35SV13"/>
<dbReference type="SUPFAM" id="SSF53067">
    <property type="entry name" value="Actin-like ATPase domain"/>
    <property type="match status" value="1"/>
</dbReference>
<comment type="caution">
    <text evidence="6">The sequence shown here is derived from an EMBL/GenBank/DDBJ whole genome shotgun (WGS) entry which is preliminary data.</text>
</comment>
<name>A0AA35SV13_GEOBA</name>
<comment type="similarity">
    <text evidence="1">Belongs to the eukaryotic-type N-acetylglucosamine kinase family.</text>
</comment>
<sequence length="233" mass="25210">MQKQAFHQEVLSGSVWAWRVWDVPVDREVIGRICDEIGICKNRVLTHDAHIALVGGTEKQEGVIVISGTGSIVYGINADGRDARASGWGYLLGDEGSGYDIAIKGLRAIARAADGRGDQTELTDRILNGLELNEPAELIRWVHAASRDTIAQLAEVVFDTAKTKDTVADSIVDEAADELVCAATSVIKQLKFTEPFDIVLNGGNLIHQTMFADKLRHRVCEDSTSGIGATPKT</sequence>
<keyword evidence="7" id="KW-1185">Reference proteome</keyword>
<evidence type="ECO:0000256" key="3">
    <source>
        <dbReference type="ARBA" id="ARBA00014974"/>
    </source>
</evidence>
<dbReference type="CDD" id="cd24007">
    <property type="entry name" value="ASKHA_NBD_eukNAGK-like"/>
    <property type="match status" value="1"/>
</dbReference>
<dbReference type="InterPro" id="IPR043129">
    <property type="entry name" value="ATPase_NBD"/>
</dbReference>
<dbReference type="InterPro" id="IPR002731">
    <property type="entry name" value="ATPase_BadF"/>
</dbReference>
<dbReference type="InterPro" id="IPR052519">
    <property type="entry name" value="Euk-type_GlcNAc_Kinase"/>
</dbReference>
<reference evidence="6" key="1">
    <citation type="submission" date="2023-03" db="EMBL/GenBank/DDBJ databases">
        <authorList>
            <person name="Steffen K."/>
            <person name="Cardenas P."/>
        </authorList>
    </citation>
    <scope>NUCLEOTIDE SEQUENCE</scope>
</reference>
<dbReference type="PANTHER" id="PTHR43190">
    <property type="entry name" value="N-ACETYL-D-GLUCOSAMINE KINASE"/>
    <property type="match status" value="1"/>
</dbReference>